<evidence type="ECO:0000313" key="1">
    <source>
        <dbReference type="EMBL" id="KIY61359.1"/>
    </source>
</evidence>
<dbReference type="EMBL" id="KN880965">
    <property type="protein sequence ID" value="KIY61359.1"/>
    <property type="molecule type" value="Genomic_DNA"/>
</dbReference>
<protein>
    <submittedName>
        <fullName evidence="1">Uncharacterized protein</fullName>
    </submittedName>
</protein>
<organism evidence="1 2">
    <name type="scientific">Cylindrobasidium torrendii FP15055 ss-10</name>
    <dbReference type="NCBI Taxonomy" id="1314674"/>
    <lineage>
        <taxon>Eukaryota</taxon>
        <taxon>Fungi</taxon>
        <taxon>Dikarya</taxon>
        <taxon>Basidiomycota</taxon>
        <taxon>Agaricomycotina</taxon>
        <taxon>Agaricomycetes</taxon>
        <taxon>Agaricomycetidae</taxon>
        <taxon>Agaricales</taxon>
        <taxon>Marasmiineae</taxon>
        <taxon>Physalacriaceae</taxon>
        <taxon>Cylindrobasidium</taxon>
    </lineage>
</organism>
<sequence>MPSRAVPVDPLWGPVHSLVVEVQGAVKALPRNASLSDLTLSEVLGLRAAVVDVFAKGMNPPHELSQSLHSCATSLSEILAHHHFFTMPPEVHSHILLFAQTMVPPSSRLKRAQDFGLVCRYWHKLVEGIPDLWNTVLLSSNPSASDFEMLSRQSTYGRDSRITLYITQAAVNRRPTSLDAVRSLLNTHRRTMQRISHIEAREVNSTKELSIFLPLIITALYNAGNFDLRTLSLPMHRDNVGSRESFALVTTAINMLHSSRLLRLVTPALPELEGYWSSALTCLALSTSRNDADGHGLISTIGRASCLQDLVILERRGSGSIQTQRPGRVTMPSLISLRLRTTTVERIDHYLRSFVTPALCNLLVAAGSSRGDLLPHAHAPAAASSWPTGIGMQFLAQCNTQSFASLDILNISVSPQLAASPVLQSNHLIRLHTLPRLPVTTPHEVLTALEQRLLNLRQFGASFDLNSERDRQWLDRVVKEKSFSHLDNLHLGYVIPHRHRILALHQIDSVGVGLTATRVESESYYPDRDQHMTLVPSILEESFSGYGGSEWGRDFSE</sequence>
<dbReference type="InterPro" id="IPR036047">
    <property type="entry name" value="F-box-like_dom_sf"/>
</dbReference>
<keyword evidence="2" id="KW-1185">Reference proteome</keyword>
<proteinExistence type="predicted"/>
<dbReference type="SUPFAM" id="SSF81383">
    <property type="entry name" value="F-box domain"/>
    <property type="match status" value="1"/>
</dbReference>
<accession>A0A0D7AU31</accession>
<evidence type="ECO:0000313" key="2">
    <source>
        <dbReference type="Proteomes" id="UP000054007"/>
    </source>
</evidence>
<gene>
    <name evidence="1" type="ORF">CYLTODRAFT_459926</name>
</gene>
<name>A0A0D7AU31_9AGAR</name>
<dbReference type="Proteomes" id="UP000054007">
    <property type="component" value="Unassembled WGS sequence"/>
</dbReference>
<dbReference type="AlphaFoldDB" id="A0A0D7AU31"/>
<reference evidence="1 2" key="1">
    <citation type="journal article" date="2015" name="Fungal Genet. Biol.">
        <title>Evolution of novel wood decay mechanisms in Agaricales revealed by the genome sequences of Fistulina hepatica and Cylindrobasidium torrendii.</title>
        <authorList>
            <person name="Floudas D."/>
            <person name="Held B.W."/>
            <person name="Riley R."/>
            <person name="Nagy L.G."/>
            <person name="Koehler G."/>
            <person name="Ransdell A.S."/>
            <person name="Younus H."/>
            <person name="Chow J."/>
            <person name="Chiniquy J."/>
            <person name="Lipzen A."/>
            <person name="Tritt A."/>
            <person name="Sun H."/>
            <person name="Haridas S."/>
            <person name="LaButti K."/>
            <person name="Ohm R.A."/>
            <person name="Kues U."/>
            <person name="Blanchette R.A."/>
            <person name="Grigoriev I.V."/>
            <person name="Minto R.E."/>
            <person name="Hibbett D.S."/>
        </authorList>
    </citation>
    <scope>NUCLEOTIDE SEQUENCE [LARGE SCALE GENOMIC DNA]</scope>
    <source>
        <strain evidence="1 2">FP15055 ss-10</strain>
    </source>
</reference>